<dbReference type="InterPro" id="IPR044644">
    <property type="entry name" value="DinF-like"/>
</dbReference>
<feature type="transmembrane region" description="Helical" evidence="10">
    <location>
        <begin position="390"/>
        <end position="408"/>
    </location>
</feature>
<accession>A0A951URW5</accession>
<feature type="transmembrane region" description="Helical" evidence="10">
    <location>
        <begin position="311"/>
        <end position="337"/>
    </location>
</feature>
<feature type="transmembrane region" description="Helical" evidence="10">
    <location>
        <begin position="132"/>
        <end position="157"/>
    </location>
</feature>
<protein>
    <recommendedName>
        <fullName evidence="4">Probable multidrug resistance protein NorM</fullName>
    </recommendedName>
    <alternativeName>
        <fullName evidence="9">Multidrug-efflux transporter</fullName>
    </alternativeName>
</protein>
<keyword evidence="8 10" id="KW-0472">Membrane</keyword>
<dbReference type="InterPro" id="IPR002528">
    <property type="entry name" value="MATE_fam"/>
</dbReference>
<organism evidence="11 12">
    <name type="scientific">Cyanomargarita calcarea GSE-NOS-MK-12-04C</name>
    <dbReference type="NCBI Taxonomy" id="2839659"/>
    <lineage>
        <taxon>Bacteria</taxon>
        <taxon>Bacillati</taxon>
        <taxon>Cyanobacteriota</taxon>
        <taxon>Cyanophyceae</taxon>
        <taxon>Nostocales</taxon>
        <taxon>Cyanomargaritaceae</taxon>
        <taxon>Cyanomargarita</taxon>
    </lineage>
</organism>
<gene>
    <name evidence="11" type="ORF">KME60_04075</name>
</gene>
<feature type="transmembrane region" description="Helical" evidence="10">
    <location>
        <begin position="245"/>
        <end position="264"/>
    </location>
</feature>
<dbReference type="GO" id="GO:0005886">
    <property type="term" value="C:plasma membrane"/>
    <property type="evidence" value="ECO:0007669"/>
    <property type="project" value="TreeGrafter"/>
</dbReference>
<dbReference type="Proteomes" id="UP000729701">
    <property type="component" value="Unassembled WGS sequence"/>
</dbReference>
<sequence length="463" mass="50154">MNQTLNSQYDLLPRFFRMASISALSNLMVPLATTLSVIFLGHLSEIHHLAGVALAGNLINTLYLLLTFLRMGTTGVTAMAVGRDDREAVLLVGLRNGIIALGLGIAIIILQFPLRELGFALLNAAPEVRASGITYFNAQVWGAPAVLLNFVLIGWFLGREQSSVVLLLSFVSNAVNIALDYLFIVRWGWESTGAGMSQAISQCLAVLVGLIFLCKEIQWQELRAIAGQIWNPSAFKSIFTLNGDIFLNNFFLLLAFVIFNYQAAGLGTITYAENALLLQVLGLCTYFVEGIGFTTETLVGNSKGKGSGEQLLPIVGIGVGTSLLVGLSFAGVCLLFPSSVFGLLTNHTEVTENIDFYLPWLLLMLIFTSVCFSLEGYFIGLGHAHTARNVTLAAIAVGFVPADIAALQFHSNHFLWLTVCLFMATRMLMFAVKLPSTFGSDIGEGSNLALVFEEESVKQVSQD</sequence>
<reference evidence="11" key="2">
    <citation type="journal article" date="2022" name="Microbiol. Resour. Announc.">
        <title>Metagenome Sequencing to Explore Phylogenomics of Terrestrial Cyanobacteria.</title>
        <authorList>
            <person name="Ward R.D."/>
            <person name="Stajich J.E."/>
            <person name="Johansen J.R."/>
            <person name="Huntemann M."/>
            <person name="Clum A."/>
            <person name="Foster B."/>
            <person name="Foster B."/>
            <person name="Roux S."/>
            <person name="Palaniappan K."/>
            <person name="Varghese N."/>
            <person name="Mukherjee S."/>
            <person name="Reddy T.B.K."/>
            <person name="Daum C."/>
            <person name="Copeland A."/>
            <person name="Chen I.A."/>
            <person name="Ivanova N.N."/>
            <person name="Kyrpides N.C."/>
            <person name="Shapiro N."/>
            <person name="Eloe-Fadrosh E.A."/>
            <person name="Pietrasiak N."/>
        </authorList>
    </citation>
    <scope>NUCLEOTIDE SEQUENCE</scope>
    <source>
        <strain evidence="11">GSE-NOS-MK-12-04C</strain>
    </source>
</reference>
<evidence type="ECO:0000256" key="5">
    <source>
        <dbReference type="ARBA" id="ARBA00022448"/>
    </source>
</evidence>
<keyword evidence="6 10" id="KW-0812">Transmembrane</keyword>
<dbReference type="NCBIfam" id="NF041358">
    <property type="entry name" value="GntT_guanitoxin"/>
    <property type="match status" value="1"/>
</dbReference>
<feature type="transmembrane region" description="Helical" evidence="10">
    <location>
        <begin position="414"/>
        <end position="432"/>
    </location>
</feature>
<dbReference type="PANTHER" id="PTHR43298">
    <property type="entry name" value="MULTIDRUG RESISTANCE PROTEIN NORM-RELATED"/>
    <property type="match status" value="1"/>
</dbReference>
<proteinExistence type="inferred from homology"/>
<dbReference type="PANTHER" id="PTHR43298:SF2">
    <property type="entry name" value="FMN_FAD EXPORTER YEEO-RELATED"/>
    <property type="match status" value="1"/>
</dbReference>
<comment type="subcellular location">
    <subcellularLocation>
        <location evidence="2">Membrane</location>
        <topology evidence="2">Multi-pass membrane protein</topology>
    </subcellularLocation>
</comment>
<evidence type="ECO:0000256" key="4">
    <source>
        <dbReference type="ARBA" id="ARBA00020268"/>
    </source>
</evidence>
<evidence type="ECO:0000256" key="2">
    <source>
        <dbReference type="ARBA" id="ARBA00004141"/>
    </source>
</evidence>
<comment type="function">
    <text evidence="1">Multidrug efflux pump.</text>
</comment>
<keyword evidence="5" id="KW-0813">Transport</keyword>
<feature type="transmembrane region" description="Helical" evidence="10">
    <location>
        <begin position="276"/>
        <end position="299"/>
    </location>
</feature>
<dbReference type="InterPro" id="IPR050222">
    <property type="entry name" value="MATE_MdtK"/>
</dbReference>
<name>A0A951URW5_9CYAN</name>
<evidence type="ECO:0000256" key="3">
    <source>
        <dbReference type="ARBA" id="ARBA00010199"/>
    </source>
</evidence>
<reference evidence="11" key="1">
    <citation type="submission" date="2021-05" db="EMBL/GenBank/DDBJ databases">
        <authorList>
            <person name="Pietrasiak N."/>
            <person name="Ward R."/>
            <person name="Stajich J.E."/>
            <person name="Kurbessoian T."/>
        </authorList>
    </citation>
    <scope>NUCLEOTIDE SEQUENCE</scope>
    <source>
        <strain evidence="11">GSE-NOS-MK-12-04C</strain>
    </source>
</reference>
<feature type="transmembrane region" description="Helical" evidence="10">
    <location>
        <begin position="196"/>
        <end position="214"/>
    </location>
</feature>
<feature type="transmembrane region" description="Helical" evidence="10">
    <location>
        <begin position="89"/>
        <end position="112"/>
    </location>
</feature>
<dbReference type="NCBIfam" id="TIGR00797">
    <property type="entry name" value="matE"/>
    <property type="match status" value="1"/>
</dbReference>
<evidence type="ECO:0000256" key="6">
    <source>
        <dbReference type="ARBA" id="ARBA00022692"/>
    </source>
</evidence>
<evidence type="ECO:0000313" key="11">
    <source>
        <dbReference type="EMBL" id="MBW4666626.1"/>
    </source>
</evidence>
<feature type="transmembrane region" description="Helical" evidence="10">
    <location>
        <begin position="357"/>
        <end position="378"/>
    </location>
</feature>
<dbReference type="AlphaFoldDB" id="A0A951URW5"/>
<evidence type="ECO:0000256" key="10">
    <source>
        <dbReference type="SAM" id="Phobius"/>
    </source>
</evidence>
<dbReference type="GO" id="GO:0042910">
    <property type="term" value="F:xenobiotic transmembrane transporter activity"/>
    <property type="evidence" value="ECO:0007669"/>
    <property type="project" value="InterPro"/>
</dbReference>
<evidence type="ECO:0000313" key="12">
    <source>
        <dbReference type="Proteomes" id="UP000729701"/>
    </source>
</evidence>
<comment type="caution">
    <text evidence="11">The sequence shown here is derived from an EMBL/GenBank/DDBJ whole genome shotgun (WGS) entry which is preliminary data.</text>
</comment>
<evidence type="ECO:0000256" key="1">
    <source>
        <dbReference type="ARBA" id="ARBA00003408"/>
    </source>
</evidence>
<dbReference type="GO" id="GO:0015297">
    <property type="term" value="F:antiporter activity"/>
    <property type="evidence" value="ECO:0007669"/>
    <property type="project" value="InterPro"/>
</dbReference>
<comment type="similarity">
    <text evidence="3">Belongs to the multi antimicrobial extrusion (MATE) (TC 2.A.66.1) family.</text>
</comment>
<feature type="transmembrane region" description="Helical" evidence="10">
    <location>
        <begin position="164"/>
        <end position="184"/>
    </location>
</feature>
<keyword evidence="7 10" id="KW-1133">Transmembrane helix</keyword>
<feature type="transmembrane region" description="Helical" evidence="10">
    <location>
        <begin position="21"/>
        <end position="43"/>
    </location>
</feature>
<evidence type="ECO:0000256" key="7">
    <source>
        <dbReference type="ARBA" id="ARBA00022989"/>
    </source>
</evidence>
<dbReference type="Pfam" id="PF01554">
    <property type="entry name" value="MatE"/>
    <property type="match status" value="2"/>
</dbReference>
<evidence type="ECO:0000256" key="8">
    <source>
        <dbReference type="ARBA" id="ARBA00023136"/>
    </source>
</evidence>
<evidence type="ECO:0000256" key="9">
    <source>
        <dbReference type="ARBA" id="ARBA00031636"/>
    </source>
</evidence>
<dbReference type="EMBL" id="JAHHGZ010000003">
    <property type="protein sequence ID" value="MBW4666626.1"/>
    <property type="molecule type" value="Genomic_DNA"/>
</dbReference>
<feature type="transmembrane region" description="Helical" evidence="10">
    <location>
        <begin position="49"/>
        <end position="69"/>
    </location>
</feature>
<dbReference type="CDD" id="cd13136">
    <property type="entry name" value="MATE_DinF_like"/>
    <property type="match status" value="1"/>
</dbReference>